<dbReference type="Pfam" id="PF00002">
    <property type="entry name" value="7tm_2"/>
    <property type="match status" value="1"/>
</dbReference>
<feature type="transmembrane region" description="Helical" evidence="5">
    <location>
        <begin position="889"/>
        <end position="909"/>
    </location>
</feature>
<dbReference type="GO" id="GO:0004930">
    <property type="term" value="F:G protein-coupled receptor activity"/>
    <property type="evidence" value="ECO:0007669"/>
    <property type="project" value="InterPro"/>
</dbReference>
<comment type="caution">
    <text evidence="7">The sequence shown here is derived from an EMBL/GenBank/DDBJ whole genome shotgun (WGS) entry which is preliminary data.</text>
</comment>
<dbReference type="Proteomes" id="UP000828390">
    <property type="component" value="Unassembled WGS sequence"/>
</dbReference>
<comment type="subcellular location">
    <subcellularLocation>
        <location evidence="1">Membrane</location>
        <topology evidence="1">Multi-pass membrane protein</topology>
    </subcellularLocation>
</comment>
<dbReference type="PANTHER" id="PTHR45902:SF1">
    <property type="entry name" value="LATROPHILIN RECEPTOR-LIKE PROTEIN A"/>
    <property type="match status" value="1"/>
</dbReference>
<keyword evidence="2 5" id="KW-0812">Transmembrane</keyword>
<feature type="transmembrane region" description="Helical" evidence="5">
    <location>
        <begin position="689"/>
        <end position="712"/>
    </location>
</feature>
<evidence type="ECO:0000256" key="4">
    <source>
        <dbReference type="ARBA" id="ARBA00023136"/>
    </source>
</evidence>
<keyword evidence="4 5" id="KW-0472">Membrane</keyword>
<dbReference type="Gene3D" id="1.20.1070.10">
    <property type="entry name" value="Rhodopsin 7-helix transmembrane proteins"/>
    <property type="match status" value="1"/>
</dbReference>
<accession>A0A9D4L6L0</accession>
<evidence type="ECO:0000256" key="3">
    <source>
        <dbReference type="ARBA" id="ARBA00022989"/>
    </source>
</evidence>
<dbReference type="GO" id="GO:0016020">
    <property type="term" value="C:membrane"/>
    <property type="evidence" value="ECO:0007669"/>
    <property type="project" value="UniProtKB-SubCell"/>
</dbReference>
<sequence length="971" mass="110115">MSYIIYMTVLNFYGHLVMSFQDAFNATEVARLAIIQSEMCDNYTPCGKPILGTSSWKNQTFVNGSTLNLSQQKTCCEKCSCDASSCAMKGTCCPDILDKVDMADMNFLSCEAAQMRKKDWPGKNYYYMRTKCHPNYEKSNPSSEVITLCINRPENKLESNVPVLDTRTNVTYANKYCAQCNIATDHDGTFSNIVGDLVVWDSILQCQHSNEAIAIFEAYDQDSFIKAILQSTSCNVIYTPKPGIIGHETACRVPQIAKCNDTGDIVKYDPLIKKACDGFTSIFYREFKNVFCFLCNTNTIYYPTCPLFPSIIFWGTSQLFPEFSTLLAFNTETDEPTPNALQSPGCSSGQVYDKYEKTCRGIFCRFPKRLNGSSCANAVETIGGVSYVAYLKLTPKTALHNDRIDQLVMLLQNKIEEMLHHWELYGAVYSFTILYNLNENNTESTTNDIPTFPSDKPHFLSDLTTPPHIAPSSPSDVPQYPTDTPIFEPGDPTFTPGGRVKSETIDYFLVRIKIKLQTRMFRPKFSVTSLDKALEYDETSVILISNTENITFYLEFVDFFSSDASNRFNVIMFDPVSNKVLSQVVTTFDDLLSEVDVDNTIDTILTARFKCPLISLNLTEIHPIGNNSFRLKNGAVIDRKYVNYGRNQKTYNLQTFEICWNIYQNSYNDSNDRLTKYTADKKTVTATGILSLVCMIISVTCLLITLMTYCLFQELRTQPGINNMGLVTSLIVAQVLFQFGKGQHQYVPSWTCELIGALIHFFWLLVIFWMNVCCWHMFCVFNRLSVQSSKQSPVWKTFIYTIYTFIGSLLCVAINIIVVVVDTDNEKVGYGDGTCYISRPEMVGYTFALPVFIILVANIAMFCVVILKVKRTTSHVITSAKSNVNYVTIFAKLATLVGLSWIFGFIYTYTGKEVFEYLFIILSNGQGVFIFMAFICRKRVYHLYKEKLYNRTLKNKRTQLSSNSRTPTTSI</sequence>
<feature type="transmembrane region" description="Helical" evidence="5">
    <location>
        <begin position="798"/>
        <end position="821"/>
    </location>
</feature>
<evidence type="ECO:0000256" key="1">
    <source>
        <dbReference type="ARBA" id="ARBA00004141"/>
    </source>
</evidence>
<evidence type="ECO:0000313" key="7">
    <source>
        <dbReference type="EMBL" id="KAH3852214.1"/>
    </source>
</evidence>
<feature type="transmembrane region" description="Helical" evidence="5">
    <location>
        <begin position="754"/>
        <end position="778"/>
    </location>
</feature>
<dbReference type="InterPro" id="IPR017981">
    <property type="entry name" value="GPCR_2-like_7TM"/>
</dbReference>
<dbReference type="GO" id="GO:0007166">
    <property type="term" value="P:cell surface receptor signaling pathway"/>
    <property type="evidence" value="ECO:0007669"/>
    <property type="project" value="InterPro"/>
</dbReference>
<feature type="transmembrane region" description="Helical" evidence="5">
    <location>
        <begin position="724"/>
        <end position="742"/>
    </location>
</feature>
<dbReference type="AlphaFoldDB" id="A0A9D4L6L0"/>
<evidence type="ECO:0000256" key="2">
    <source>
        <dbReference type="ARBA" id="ARBA00022692"/>
    </source>
</evidence>
<dbReference type="PANTHER" id="PTHR45902">
    <property type="entry name" value="LATROPHILIN RECEPTOR-LIKE PROTEIN A"/>
    <property type="match status" value="1"/>
</dbReference>
<dbReference type="InterPro" id="IPR053231">
    <property type="entry name" value="GPCR_LN-TM7"/>
</dbReference>
<keyword evidence="3 5" id="KW-1133">Transmembrane helix</keyword>
<protein>
    <recommendedName>
        <fullName evidence="6">G-protein coupled receptors family 2 profile 2 domain-containing protein</fullName>
    </recommendedName>
</protein>
<name>A0A9D4L6L0_DREPO</name>
<proteinExistence type="predicted"/>
<keyword evidence="8" id="KW-1185">Reference proteome</keyword>
<organism evidence="7 8">
    <name type="scientific">Dreissena polymorpha</name>
    <name type="common">Zebra mussel</name>
    <name type="synonym">Mytilus polymorpha</name>
    <dbReference type="NCBI Taxonomy" id="45954"/>
    <lineage>
        <taxon>Eukaryota</taxon>
        <taxon>Metazoa</taxon>
        <taxon>Spiralia</taxon>
        <taxon>Lophotrochozoa</taxon>
        <taxon>Mollusca</taxon>
        <taxon>Bivalvia</taxon>
        <taxon>Autobranchia</taxon>
        <taxon>Heteroconchia</taxon>
        <taxon>Euheterodonta</taxon>
        <taxon>Imparidentia</taxon>
        <taxon>Neoheterodontei</taxon>
        <taxon>Myida</taxon>
        <taxon>Dreissenoidea</taxon>
        <taxon>Dreissenidae</taxon>
        <taxon>Dreissena</taxon>
    </lineage>
</organism>
<reference evidence="7" key="1">
    <citation type="journal article" date="2019" name="bioRxiv">
        <title>The Genome of the Zebra Mussel, Dreissena polymorpha: A Resource for Invasive Species Research.</title>
        <authorList>
            <person name="McCartney M.A."/>
            <person name="Auch B."/>
            <person name="Kono T."/>
            <person name="Mallez S."/>
            <person name="Zhang Y."/>
            <person name="Obille A."/>
            <person name="Becker A."/>
            <person name="Abrahante J.E."/>
            <person name="Garbe J."/>
            <person name="Badalamenti J.P."/>
            <person name="Herman A."/>
            <person name="Mangelson H."/>
            <person name="Liachko I."/>
            <person name="Sullivan S."/>
            <person name="Sone E.D."/>
            <person name="Koren S."/>
            <person name="Silverstein K.A.T."/>
            <person name="Beckman K.B."/>
            <person name="Gohl D.M."/>
        </authorList>
    </citation>
    <scope>NUCLEOTIDE SEQUENCE</scope>
    <source>
        <strain evidence="7">Duluth1</strain>
        <tissue evidence="7">Whole animal</tissue>
    </source>
</reference>
<feature type="transmembrane region" description="Helical" evidence="5">
    <location>
        <begin position="915"/>
        <end position="936"/>
    </location>
</feature>
<dbReference type="CDD" id="cd15039">
    <property type="entry name" value="7tmB3_Methuselah-like"/>
    <property type="match status" value="1"/>
</dbReference>
<evidence type="ECO:0000256" key="5">
    <source>
        <dbReference type="SAM" id="Phobius"/>
    </source>
</evidence>
<evidence type="ECO:0000259" key="6">
    <source>
        <dbReference type="PROSITE" id="PS50261"/>
    </source>
</evidence>
<reference evidence="7" key="2">
    <citation type="submission" date="2020-11" db="EMBL/GenBank/DDBJ databases">
        <authorList>
            <person name="McCartney M.A."/>
            <person name="Auch B."/>
            <person name="Kono T."/>
            <person name="Mallez S."/>
            <person name="Becker A."/>
            <person name="Gohl D.M."/>
            <person name="Silverstein K.A.T."/>
            <person name="Koren S."/>
            <person name="Bechman K.B."/>
            <person name="Herman A."/>
            <person name="Abrahante J.E."/>
            <person name="Garbe J."/>
        </authorList>
    </citation>
    <scope>NUCLEOTIDE SEQUENCE</scope>
    <source>
        <strain evidence="7">Duluth1</strain>
        <tissue evidence="7">Whole animal</tissue>
    </source>
</reference>
<gene>
    <name evidence="7" type="ORF">DPMN_094715</name>
</gene>
<dbReference type="PROSITE" id="PS50261">
    <property type="entry name" value="G_PROTEIN_RECEP_F2_4"/>
    <property type="match status" value="1"/>
</dbReference>
<dbReference type="InterPro" id="IPR000832">
    <property type="entry name" value="GPCR_2_secretin-like"/>
</dbReference>
<feature type="domain" description="G-protein coupled receptors family 2 profile 2" evidence="6">
    <location>
        <begin position="687"/>
        <end position="938"/>
    </location>
</feature>
<evidence type="ECO:0000313" key="8">
    <source>
        <dbReference type="Proteomes" id="UP000828390"/>
    </source>
</evidence>
<feature type="transmembrane region" description="Helical" evidence="5">
    <location>
        <begin position="847"/>
        <end position="869"/>
    </location>
</feature>
<dbReference type="EMBL" id="JAIWYP010000003">
    <property type="protein sequence ID" value="KAH3852214.1"/>
    <property type="molecule type" value="Genomic_DNA"/>
</dbReference>